<dbReference type="GO" id="GO:0005524">
    <property type="term" value="F:ATP binding"/>
    <property type="evidence" value="ECO:0007669"/>
    <property type="project" value="UniProtKB-KW"/>
</dbReference>
<dbReference type="CDD" id="cd03216">
    <property type="entry name" value="ABC_Carb_Monos_I"/>
    <property type="match status" value="1"/>
</dbReference>
<dbReference type="KEGG" id="vhl:BME96_10450"/>
<dbReference type="Proteomes" id="UP000182945">
    <property type="component" value="Chromosome"/>
</dbReference>
<feature type="domain" description="ABC transporter" evidence="10">
    <location>
        <begin position="5"/>
        <end position="241"/>
    </location>
</feature>
<evidence type="ECO:0000256" key="1">
    <source>
        <dbReference type="ARBA" id="ARBA00004202"/>
    </source>
</evidence>
<evidence type="ECO:0000256" key="9">
    <source>
        <dbReference type="ARBA" id="ARBA00023136"/>
    </source>
</evidence>
<evidence type="ECO:0000256" key="7">
    <source>
        <dbReference type="ARBA" id="ARBA00022840"/>
    </source>
</evidence>
<dbReference type="Pfam" id="PF00005">
    <property type="entry name" value="ABC_tran"/>
    <property type="match status" value="2"/>
</dbReference>
<dbReference type="RefSeq" id="WP_071649051.1">
    <property type="nucleotide sequence ID" value="NZ_CP017962.1"/>
</dbReference>
<evidence type="ECO:0000256" key="2">
    <source>
        <dbReference type="ARBA" id="ARBA00005417"/>
    </source>
</evidence>
<evidence type="ECO:0000256" key="3">
    <source>
        <dbReference type="ARBA" id="ARBA00022448"/>
    </source>
</evidence>
<dbReference type="InterPro" id="IPR017871">
    <property type="entry name" value="ABC_transporter-like_CS"/>
</dbReference>
<evidence type="ECO:0000313" key="11">
    <source>
        <dbReference type="EMBL" id="APC48572.1"/>
    </source>
</evidence>
<comment type="subcellular location">
    <subcellularLocation>
        <location evidence="1">Cell membrane</location>
        <topology evidence="1">Peripheral membrane protein</topology>
    </subcellularLocation>
</comment>
<dbReference type="InterPro" id="IPR050107">
    <property type="entry name" value="ABC_carbohydrate_import_ATPase"/>
</dbReference>
<evidence type="ECO:0000256" key="4">
    <source>
        <dbReference type="ARBA" id="ARBA00022475"/>
    </source>
</evidence>
<dbReference type="GO" id="GO:0005886">
    <property type="term" value="C:plasma membrane"/>
    <property type="evidence" value="ECO:0007669"/>
    <property type="project" value="UniProtKB-SubCell"/>
</dbReference>
<dbReference type="PANTHER" id="PTHR43790:SF4">
    <property type="entry name" value="GUANOSINE IMPORT ATP-BINDING PROTEIN NUPO"/>
    <property type="match status" value="1"/>
</dbReference>
<keyword evidence="5" id="KW-0677">Repeat</keyword>
<evidence type="ECO:0000256" key="5">
    <source>
        <dbReference type="ARBA" id="ARBA00022737"/>
    </source>
</evidence>
<keyword evidence="8" id="KW-1278">Translocase</keyword>
<dbReference type="SUPFAM" id="SSF52540">
    <property type="entry name" value="P-loop containing nucleoside triphosphate hydrolases"/>
    <property type="match status" value="2"/>
</dbReference>
<dbReference type="GO" id="GO:0016887">
    <property type="term" value="F:ATP hydrolysis activity"/>
    <property type="evidence" value="ECO:0007669"/>
    <property type="project" value="InterPro"/>
</dbReference>
<evidence type="ECO:0000313" key="12">
    <source>
        <dbReference type="Proteomes" id="UP000182945"/>
    </source>
</evidence>
<keyword evidence="4" id="KW-1003">Cell membrane</keyword>
<accession>A0AAC9IZS8</accession>
<evidence type="ECO:0000256" key="6">
    <source>
        <dbReference type="ARBA" id="ARBA00022741"/>
    </source>
</evidence>
<dbReference type="EMBL" id="CP017962">
    <property type="protein sequence ID" value="APC48572.1"/>
    <property type="molecule type" value="Genomic_DNA"/>
</dbReference>
<feature type="domain" description="ABC transporter" evidence="10">
    <location>
        <begin position="258"/>
        <end position="502"/>
    </location>
</feature>
<dbReference type="FunFam" id="3.40.50.300:FF:000127">
    <property type="entry name" value="Ribose import ATP-binding protein RbsA"/>
    <property type="match status" value="1"/>
</dbReference>
<reference evidence="11 12" key="1">
    <citation type="submission" date="2016-11" db="EMBL/GenBank/DDBJ databases">
        <title>Complete genome sequencing of Virgibacillus halodenitrificans PDB-F2.</title>
        <authorList>
            <person name="Sun Z."/>
            <person name="Zhou Y."/>
            <person name="Li H."/>
        </authorList>
    </citation>
    <scope>NUCLEOTIDE SEQUENCE [LARGE SCALE GENOMIC DNA]</scope>
    <source>
        <strain evidence="11 12">PDB-F2</strain>
    </source>
</reference>
<dbReference type="Gene3D" id="3.40.50.300">
    <property type="entry name" value="P-loop containing nucleotide triphosphate hydrolases"/>
    <property type="match status" value="2"/>
</dbReference>
<dbReference type="PROSITE" id="PS50893">
    <property type="entry name" value="ABC_TRANSPORTER_2"/>
    <property type="match status" value="2"/>
</dbReference>
<proteinExistence type="inferred from homology"/>
<protein>
    <submittedName>
        <fullName evidence="11">Heme ABC transporter ATP-binding protein</fullName>
    </submittedName>
</protein>
<dbReference type="AlphaFoldDB" id="A0AAC9IZS8"/>
<organism evidence="11 12">
    <name type="scientific">Virgibacillus halodenitrificans</name>
    <name type="common">Bacillus halodenitrificans</name>
    <dbReference type="NCBI Taxonomy" id="1482"/>
    <lineage>
        <taxon>Bacteria</taxon>
        <taxon>Bacillati</taxon>
        <taxon>Bacillota</taxon>
        <taxon>Bacilli</taxon>
        <taxon>Bacillales</taxon>
        <taxon>Bacillaceae</taxon>
        <taxon>Virgibacillus</taxon>
    </lineage>
</organism>
<gene>
    <name evidence="11" type="ORF">BME96_10450</name>
</gene>
<keyword evidence="7 11" id="KW-0067">ATP-binding</keyword>
<evidence type="ECO:0000256" key="8">
    <source>
        <dbReference type="ARBA" id="ARBA00022967"/>
    </source>
</evidence>
<dbReference type="SMART" id="SM00382">
    <property type="entry name" value="AAA"/>
    <property type="match status" value="1"/>
</dbReference>
<comment type="similarity">
    <text evidence="2">Belongs to the ABC transporter superfamily.</text>
</comment>
<dbReference type="CDD" id="cd03215">
    <property type="entry name" value="ABC_Carb_Monos_II"/>
    <property type="match status" value="1"/>
</dbReference>
<keyword evidence="9" id="KW-0472">Membrane</keyword>
<sequence>MDYVIEMLNIRKEFPGIVANDNITVQVKQGEIHALLGENGAGKSTLMNVLFGLYQPEQGEIRVKGQKVNITNPNIANDYGIGMVHQHFMLVEPFTVTQNIILGSEPTTKSGKINIKKAEREIQELSDRYGLKVDPTAKISDISVGMQQRVEILKTLYRGAEVLIFDEPTAVLTPQEINELIEIMRSLIKEGKSIILITHKLKEIMEVCDRCTVIRKGKGIGTVNIKDTTTNELASLMVGREVSFHTEKKKAVPGQTILEIENLFVKDARKVDLVKGLNLEVKAGEIVGIAGVDGNGQSELIEAITGLRKANSGSIKLNNKSITNLNPRKVTESGLGHIPQDRHKYGLVLDYPVAENMVLQTYYKKPYSKATVLNFKEVYDKAESLIKEYDVRTPSASTLARALSGGNQQKAIIGREVDRSPDLLIAAQPTRGLDVGAIEFIHKKLIEERDKGKAILLVSFELDEIMDVSDRIAVMFDGKIVANVTPENTNEQQLGLLMAGSQLSEAGVHNDSE</sequence>
<dbReference type="PROSITE" id="PS00211">
    <property type="entry name" value="ABC_TRANSPORTER_1"/>
    <property type="match status" value="2"/>
</dbReference>
<name>A0AAC9IZS8_VIRHA</name>
<dbReference type="FunFam" id="3.40.50.300:FF:001390">
    <property type="entry name" value="ABC transporter, ATP-binding protein"/>
    <property type="match status" value="1"/>
</dbReference>
<dbReference type="InterPro" id="IPR003593">
    <property type="entry name" value="AAA+_ATPase"/>
</dbReference>
<dbReference type="GeneID" id="71514814"/>
<keyword evidence="6" id="KW-0547">Nucleotide-binding</keyword>
<dbReference type="InterPro" id="IPR003439">
    <property type="entry name" value="ABC_transporter-like_ATP-bd"/>
</dbReference>
<evidence type="ECO:0000259" key="10">
    <source>
        <dbReference type="PROSITE" id="PS50893"/>
    </source>
</evidence>
<keyword evidence="3" id="KW-0813">Transport</keyword>
<dbReference type="PANTHER" id="PTHR43790">
    <property type="entry name" value="CARBOHYDRATE TRANSPORT ATP-BINDING PROTEIN MG119-RELATED"/>
    <property type="match status" value="1"/>
</dbReference>
<dbReference type="InterPro" id="IPR027417">
    <property type="entry name" value="P-loop_NTPase"/>
</dbReference>